<evidence type="ECO:0000313" key="2">
    <source>
        <dbReference type="Proteomes" id="UP000033854"/>
    </source>
</evidence>
<reference evidence="1 2" key="1">
    <citation type="journal article" date="2015" name="Nature">
        <title>rRNA introns, odd ribosomes, and small enigmatic genomes across a large radiation of phyla.</title>
        <authorList>
            <person name="Brown C.T."/>
            <person name="Hug L.A."/>
            <person name="Thomas B.C."/>
            <person name="Sharon I."/>
            <person name="Castelle C.J."/>
            <person name="Singh A."/>
            <person name="Wilkins M.J."/>
            <person name="Williams K.H."/>
            <person name="Banfield J.F."/>
        </authorList>
    </citation>
    <scope>NUCLEOTIDE SEQUENCE [LARGE SCALE GENOMIC DNA]</scope>
</reference>
<gene>
    <name evidence="1" type="ORF">UV06_C0001G0210</name>
</gene>
<dbReference type="EMBL" id="LCDA01000001">
    <property type="protein sequence ID" value="KKS43476.1"/>
    <property type="molecule type" value="Genomic_DNA"/>
</dbReference>
<dbReference type="Proteomes" id="UP000033854">
    <property type="component" value="Unassembled WGS sequence"/>
</dbReference>
<comment type="caution">
    <text evidence="1">The sequence shown here is derived from an EMBL/GenBank/DDBJ whole genome shotgun (WGS) entry which is preliminary data.</text>
</comment>
<accession>A0A0G1BAU5</accession>
<proteinExistence type="predicted"/>
<dbReference type="AlphaFoldDB" id="A0A0G1BAU5"/>
<name>A0A0G1BAU5_9BACT</name>
<organism evidence="1 2">
    <name type="scientific">Candidatus Collierbacteria bacterium GW2011_GWA2_42_17</name>
    <dbReference type="NCBI Taxonomy" id="1618378"/>
    <lineage>
        <taxon>Bacteria</taxon>
        <taxon>Candidatus Collieribacteriota</taxon>
    </lineage>
</organism>
<protein>
    <submittedName>
        <fullName evidence="1">Uncharacterized protein</fullName>
    </submittedName>
</protein>
<sequence>MGTTGIDGLVHLQLQASFGKRSKKDQNTTVNKEDKLLGFTSSEAKSFAPVYAFA</sequence>
<evidence type="ECO:0000313" key="1">
    <source>
        <dbReference type="EMBL" id="KKS43476.1"/>
    </source>
</evidence>